<feature type="domain" description="N-acetyltransferase" evidence="1">
    <location>
        <begin position="3"/>
        <end position="202"/>
    </location>
</feature>
<dbReference type="InterPro" id="IPR052523">
    <property type="entry name" value="Trichothecene_AcTrans"/>
</dbReference>
<dbReference type="Proteomes" id="UP001601992">
    <property type="component" value="Unassembled WGS sequence"/>
</dbReference>
<evidence type="ECO:0000313" key="3">
    <source>
        <dbReference type="Proteomes" id="UP001601992"/>
    </source>
</evidence>
<keyword evidence="2" id="KW-0808">Transferase</keyword>
<dbReference type="InterPro" id="IPR000182">
    <property type="entry name" value="GNAT_dom"/>
</dbReference>
<keyword evidence="2" id="KW-0012">Acyltransferase</keyword>
<dbReference type="InterPro" id="IPR016181">
    <property type="entry name" value="Acyl_CoA_acyltransferase"/>
</dbReference>
<organism evidence="2 3">
    <name type="scientific">Nocardia jiangxiensis</name>
    <dbReference type="NCBI Taxonomy" id="282685"/>
    <lineage>
        <taxon>Bacteria</taxon>
        <taxon>Bacillati</taxon>
        <taxon>Actinomycetota</taxon>
        <taxon>Actinomycetes</taxon>
        <taxon>Mycobacteriales</taxon>
        <taxon>Nocardiaceae</taxon>
        <taxon>Nocardia</taxon>
    </lineage>
</organism>
<dbReference type="EC" id="2.3.1.-" evidence="2"/>
<name>A0ABW6SHP6_9NOCA</name>
<dbReference type="GO" id="GO:0016746">
    <property type="term" value="F:acyltransferase activity"/>
    <property type="evidence" value="ECO:0007669"/>
    <property type="project" value="UniProtKB-KW"/>
</dbReference>
<dbReference type="PROSITE" id="PS51186">
    <property type="entry name" value="GNAT"/>
    <property type="match status" value="1"/>
</dbReference>
<dbReference type="EMBL" id="JBIAQY010000033">
    <property type="protein sequence ID" value="MFF3574925.1"/>
    <property type="molecule type" value="Genomic_DNA"/>
</dbReference>
<dbReference type="SUPFAM" id="SSF55729">
    <property type="entry name" value="Acyl-CoA N-acyltransferases (Nat)"/>
    <property type="match status" value="1"/>
</dbReference>
<accession>A0ABW6SHP6</accession>
<proteinExistence type="predicted"/>
<evidence type="ECO:0000313" key="2">
    <source>
        <dbReference type="EMBL" id="MFF3574925.1"/>
    </source>
</evidence>
<gene>
    <name evidence="2" type="ORF">ACFYXQ_44995</name>
</gene>
<dbReference type="Pfam" id="PF00583">
    <property type="entry name" value="Acetyltransf_1"/>
    <property type="match status" value="1"/>
</dbReference>
<dbReference type="PANTHER" id="PTHR42791:SF1">
    <property type="entry name" value="N-ACETYLTRANSFERASE DOMAIN-CONTAINING PROTEIN"/>
    <property type="match status" value="1"/>
</dbReference>
<dbReference type="PANTHER" id="PTHR42791">
    <property type="entry name" value="GNAT FAMILY ACETYLTRANSFERASE"/>
    <property type="match status" value="1"/>
</dbReference>
<keyword evidence="3" id="KW-1185">Reference proteome</keyword>
<protein>
    <submittedName>
        <fullName evidence="2">GNAT family N-acetyltransferase</fullName>
        <ecNumber evidence="2">2.3.1.-</ecNumber>
    </submittedName>
</protein>
<evidence type="ECO:0000259" key="1">
    <source>
        <dbReference type="PROSITE" id="PS51186"/>
    </source>
</evidence>
<dbReference type="Gene3D" id="3.40.630.30">
    <property type="match status" value="1"/>
</dbReference>
<dbReference type="CDD" id="cd04301">
    <property type="entry name" value="NAT_SF"/>
    <property type="match status" value="1"/>
</dbReference>
<reference evidence="2 3" key="1">
    <citation type="submission" date="2024-10" db="EMBL/GenBank/DDBJ databases">
        <title>The Natural Products Discovery Center: Release of the First 8490 Sequenced Strains for Exploring Actinobacteria Biosynthetic Diversity.</title>
        <authorList>
            <person name="Kalkreuter E."/>
            <person name="Kautsar S.A."/>
            <person name="Yang D."/>
            <person name="Bader C.D."/>
            <person name="Teijaro C.N."/>
            <person name="Fluegel L."/>
            <person name="Davis C.M."/>
            <person name="Simpson J.R."/>
            <person name="Lauterbach L."/>
            <person name="Steele A.D."/>
            <person name="Gui C."/>
            <person name="Meng S."/>
            <person name="Li G."/>
            <person name="Viehrig K."/>
            <person name="Ye F."/>
            <person name="Su P."/>
            <person name="Kiefer A.F."/>
            <person name="Nichols A."/>
            <person name="Cepeda A.J."/>
            <person name="Yan W."/>
            <person name="Fan B."/>
            <person name="Jiang Y."/>
            <person name="Adhikari A."/>
            <person name="Zheng C.-J."/>
            <person name="Schuster L."/>
            <person name="Cowan T.M."/>
            <person name="Smanski M.J."/>
            <person name="Chevrette M.G."/>
            <person name="De Carvalho L.P.S."/>
            <person name="Shen B."/>
        </authorList>
    </citation>
    <scope>NUCLEOTIDE SEQUENCE [LARGE SCALE GENOMIC DNA]</scope>
    <source>
        <strain evidence="2 3">NPDC002593</strain>
    </source>
</reference>
<dbReference type="RefSeq" id="WP_040827270.1">
    <property type="nucleotide sequence ID" value="NZ_JBIAQY010000033.1"/>
</dbReference>
<comment type="caution">
    <text evidence="2">The sequence shown here is derived from an EMBL/GenBank/DDBJ whole genome shotgun (WGS) entry which is preliminary data.</text>
</comment>
<sequence>MTITVRPATASDVPELARVLGVAFADDPIISWLIPDSRVRPRRAGYMFTTMIRHQFLPGGAVDAAFDETGRMLGAAVWAPPGGRRTSGAAQLRMLPGIVRAFRGRLRAGGEMADQMARHHPTEPHWYLAFIGTHPDARGRGFGHALLAPRLAHCDETGSPAYLESSKSENIAYYERFGFDLTGELNITDGGPPMWPMWRTPR</sequence>